<dbReference type="Proteomes" id="UP000199283">
    <property type="component" value="Unassembled WGS sequence"/>
</dbReference>
<dbReference type="AlphaFoldDB" id="A0A1H7Q311"/>
<evidence type="ECO:0000313" key="2">
    <source>
        <dbReference type="Proteomes" id="UP000199283"/>
    </source>
</evidence>
<reference evidence="1 2" key="1">
    <citation type="submission" date="2016-10" db="EMBL/GenBank/DDBJ databases">
        <authorList>
            <person name="de Groot N.N."/>
        </authorList>
    </citation>
    <scope>NUCLEOTIDE SEQUENCE [LARGE SCALE GENOMIC DNA]</scope>
    <source>
        <strain evidence="1 2">DSM 14858</strain>
    </source>
</reference>
<dbReference type="EMBL" id="FNZQ01000005">
    <property type="protein sequence ID" value="SEL42392.1"/>
    <property type="molecule type" value="Genomic_DNA"/>
</dbReference>
<proteinExistence type="predicted"/>
<protein>
    <submittedName>
        <fullName evidence="1">Uncharacterized protein</fullName>
    </submittedName>
</protein>
<sequence length="96" mass="10619">MYARVTPYKMKPGSMAAGTKILNGLKEKVMALPGQQTFLNVMDDKTGKGYVISTTDIAEPTPETAEKIKGLWSAFSEYLEDQPSGETYTVVSHWKN</sequence>
<evidence type="ECO:0000313" key="1">
    <source>
        <dbReference type="EMBL" id="SEL42392.1"/>
    </source>
</evidence>
<keyword evidence="2" id="KW-1185">Reference proteome</keyword>
<gene>
    <name evidence="1" type="ORF">SAMN04488526_2634</name>
</gene>
<accession>A0A1H7Q311</accession>
<organism evidence="1 2">
    <name type="scientific">Jannaschia helgolandensis</name>
    <dbReference type="NCBI Taxonomy" id="188906"/>
    <lineage>
        <taxon>Bacteria</taxon>
        <taxon>Pseudomonadati</taxon>
        <taxon>Pseudomonadota</taxon>
        <taxon>Alphaproteobacteria</taxon>
        <taxon>Rhodobacterales</taxon>
        <taxon>Roseobacteraceae</taxon>
        <taxon>Jannaschia</taxon>
    </lineage>
</organism>
<name>A0A1H7Q311_9RHOB</name>
<dbReference type="STRING" id="188906.SAMN04488526_2634"/>